<dbReference type="PANTHER" id="PTHR43420">
    <property type="entry name" value="ACETYLTRANSFERASE"/>
    <property type="match status" value="1"/>
</dbReference>
<evidence type="ECO:0000313" key="5">
    <source>
        <dbReference type="Proteomes" id="UP000886667"/>
    </source>
</evidence>
<dbReference type="InterPro" id="IPR000182">
    <property type="entry name" value="GNAT_dom"/>
</dbReference>
<evidence type="ECO:0000256" key="2">
    <source>
        <dbReference type="ARBA" id="ARBA00023315"/>
    </source>
</evidence>
<dbReference type="InterPro" id="IPR050680">
    <property type="entry name" value="YpeA/RimI_acetyltransf"/>
</dbReference>
<keyword evidence="2" id="KW-0012">Acyltransferase</keyword>
<dbReference type="EMBL" id="JAEPCM010000327">
    <property type="protein sequence ID" value="MCG7946590.1"/>
    <property type="molecule type" value="Genomic_DNA"/>
</dbReference>
<proteinExistence type="predicted"/>
<dbReference type="SUPFAM" id="SSF55729">
    <property type="entry name" value="Acyl-CoA N-acyltransferases (Nat)"/>
    <property type="match status" value="1"/>
</dbReference>
<evidence type="ECO:0000313" key="4">
    <source>
        <dbReference type="EMBL" id="MCG7946590.1"/>
    </source>
</evidence>
<organism evidence="4 5">
    <name type="scientific">Candidatus Thiodiazotropha taylori</name>
    <dbReference type="NCBI Taxonomy" id="2792791"/>
    <lineage>
        <taxon>Bacteria</taxon>
        <taxon>Pseudomonadati</taxon>
        <taxon>Pseudomonadota</taxon>
        <taxon>Gammaproteobacteria</taxon>
        <taxon>Chromatiales</taxon>
        <taxon>Sedimenticolaceae</taxon>
        <taxon>Candidatus Thiodiazotropha</taxon>
    </lineage>
</organism>
<dbReference type="InterPro" id="IPR016181">
    <property type="entry name" value="Acyl_CoA_acyltransferase"/>
</dbReference>
<feature type="domain" description="N-acetyltransferase" evidence="3">
    <location>
        <begin position="8"/>
        <end position="204"/>
    </location>
</feature>
<name>A0A9E4KDT6_9GAMM</name>
<protein>
    <submittedName>
        <fullName evidence="4">GNAT family N-acetyltransferase</fullName>
    </submittedName>
</protein>
<gene>
    <name evidence="4" type="ORF">JAZ07_09640</name>
</gene>
<dbReference type="Gene3D" id="3.40.630.30">
    <property type="match status" value="1"/>
</dbReference>
<evidence type="ECO:0000256" key="1">
    <source>
        <dbReference type="ARBA" id="ARBA00022679"/>
    </source>
</evidence>
<comment type="caution">
    <text evidence="4">The sequence shown here is derived from an EMBL/GenBank/DDBJ whole genome shotgun (WGS) entry which is preliminary data.</text>
</comment>
<dbReference type="GO" id="GO:0016747">
    <property type="term" value="F:acyltransferase activity, transferring groups other than amino-acyl groups"/>
    <property type="evidence" value="ECO:0007669"/>
    <property type="project" value="InterPro"/>
</dbReference>
<dbReference type="PROSITE" id="PS51186">
    <property type="entry name" value="GNAT"/>
    <property type="match status" value="1"/>
</dbReference>
<dbReference type="AlphaFoldDB" id="A0A9E4KDT6"/>
<reference evidence="4" key="1">
    <citation type="journal article" date="2021" name="Proc. Natl. Acad. Sci. U.S.A.">
        <title>Global biogeography of chemosynthetic symbionts reveals both localized and globally distributed symbiont groups. .</title>
        <authorList>
            <person name="Osvatic J.T."/>
            <person name="Wilkins L.G.E."/>
            <person name="Leibrecht L."/>
            <person name="Leray M."/>
            <person name="Zauner S."/>
            <person name="Polzin J."/>
            <person name="Camacho Y."/>
            <person name="Gros O."/>
            <person name="van Gils J.A."/>
            <person name="Eisen J.A."/>
            <person name="Petersen J.M."/>
            <person name="Yuen B."/>
        </authorList>
    </citation>
    <scope>NUCLEOTIDE SEQUENCE</scope>
    <source>
        <strain evidence="4">MAGclacostrist064TRANS</strain>
    </source>
</reference>
<dbReference type="CDD" id="cd04301">
    <property type="entry name" value="NAT_SF"/>
    <property type="match status" value="1"/>
</dbReference>
<dbReference type="Proteomes" id="UP000886667">
    <property type="component" value="Unassembled WGS sequence"/>
</dbReference>
<keyword evidence="1" id="KW-0808">Transferase</keyword>
<sequence length="204" mass="22954">MDIKEESILLRPAKSEFEEGLKFAHYLDQAAEGFFRAMLGPDSETILASAFIDSGNSLSYEHVIFAEIDKKIVGMSSSFSEQQQREFSDEPLQRAAKKNAIRLKLLRILFSPVWRILETIPEGDFYIQGIAIEPELRGKGIGSLLMKDIESRAKAGGCSRLSLDVSAKNDGARRLYKRLGMVESSTWPSSRILPTVFIRMSKYL</sequence>
<accession>A0A9E4KDT6</accession>
<dbReference type="Pfam" id="PF00583">
    <property type="entry name" value="Acetyltransf_1"/>
    <property type="match status" value="1"/>
</dbReference>
<evidence type="ECO:0000259" key="3">
    <source>
        <dbReference type="PROSITE" id="PS51186"/>
    </source>
</evidence>